<sequence length="47" mass="5336">KSAVRRKCAACKIVVHVACMDQLEKINFRCKPTFRDATSRALREVSV</sequence>
<organism evidence="1 2">
    <name type="scientific">Aquarana catesbeiana</name>
    <name type="common">American bullfrog</name>
    <name type="synonym">Rana catesbeiana</name>
    <dbReference type="NCBI Taxonomy" id="8400"/>
    <lineage>
        <taxon>Eukaryota</taxon>
        <taxon>Metazoa</taxon>
        <taxon>Chordata</taxon>
        <taxon>Craniata</taxon>
        <taxon>Vertebrata</taxon>
        <taxon>Euteleostomi</taxon>
        <taxon>Amphibia</taxon>
        <taxon>Batrachia</taxon>
        <taxon>Anura</taxon>
        <taxon>Neobatrachia</taxon>
        <taxon>Ranoidea</taxon>
        <taxon>Ranidae</taxon>
        <taxon>Aquarana</taxon>
    </lineage>
</organism>
<dbReference type="EMBL" id="KV926546">
    <property type="protein sequence ID" value="PIO37571.1"/>
    <property type="molecule type" value="Genomic_DNA"/>
</dbReference>
<proteinExistence type="predicted"/>
<protein>
    <recommendedName>
        <fullName evidence="3">Phorbol-ester/DAG-type domain-containing protein</fullName>
    </recommendedName>
</protein>
<gene>
    <name evidence="1" type="ORF">AB205_0210010</name>
</gene>
<dbReference type="AlphaFoldDB" id="A0A2G9SDS0"/>
<reference evidence="2" key="1">
    <citation type="journal article" date="2017" name="Nat. Commun.">
        <title>The North American bullfrog draft genome provides insight into hormonal regulation of long noncoding RNA.</title>
        <authorList>
            <person name="Hammond S.A."/>
            <person name="Warren R.L."/>
            <person name="Vandervalk B.P."/>
            <person name="Kucuk E."/>
            <person name="Khan H."/>
            <person name="Gibb E.A."/>
            <person name="Pandoh P."/>
            <person name="Kirk H."/>
            <person name="Zhao Y."/>
            <person name="Jones M."/>
            <person name="Mungall A.J."/>
            <person name="Coope R."/>
            <person name="Pleasance S."/>
            <person name="Moore R.A."/>
            <person name="Holt R.A."/>
            <person name="Round J.M."/>
            <person name="Ohora S."/>
            <person name="Walle B.V."/>
            <person name="Veldhoen N."/>
            <person name="Helbing C.C."/>
            <person name="Birol I."/>
        </authorList>
    </citation>
    <scope>NUCLEOTIDE SEQUENCE [LARGE SCALE GENOMIC DNA]</scope>
</reference>
<dbReference type="OrthoDB" id="242257at2759"/>
<keyword evidence="2" id="KW-1185">Reference proteome</keyword>
<accession>A0A2G9SDS0</accession>
<evidence type="ECO:0000313" key="1">
    <source>
        <dbReference type="EMBL" id="PIO37571.1"/>
    </source>
</evidence>
<evidence type="ECO:0000313" key="2">
    <source>
        <dbReference type="Proteomes" id="UP000228934"/>
    </source>
</evidence>
<feature type="non-terminal residue" evidence="1">
    <location>
        <position position="1"/>
    </location>
</feature>
<dbReference type="Proteomes" id="UP000228934">
    <property type="component" value="Unassembled WGS sequence"/>
</dbReference>
<evidence type="ECO:0008006" key="3">
    <source>
        <dbReference type="Google" id="ProtNLM"/>
    </source>
</evidence>
<name>A0A2G9SDS0_AQUCT</name>